<dbReference type="Proteomes" id="UP001066276">
    <property type="component" value="Chromosome 6"/>
</dbReference>
<comment type="caution">
    <text evidence="1">The sequence shown here is derived from an EMBL/GenBank/DDBJ whole genome shotgun (WGS) entry which is preliminary data.</text>
</comment>
<proteinExistence type="predicted"/>
<reference evidence="1" key="1">
    <citation type="journal article" date="2022" name="bioRxiv">
        <title>Sequencing and chromosome-scale assembly of the giantPleurodeles waltlgenome.</title>
        <authorList>
            <person name="Brown T."/>
            <person name="Elewa A."/>
            <person name="Iarovenko S."/>
            <person name="Subramanian E."/>
            <person name="Araus A.J."/>
            <person name="Petzold A."/>
            <person name="Susuki M."/>
            <person name="Suzuki K.-i.T."/>
            <person name="Hayashi T."/>
            <person name="Toyoda A."/>
            <person name="Oliveira C."/>
            <person name="Osipova E."/>
            <person name="Leigh N.D."/>
            <person name="Simon A."/>
            <person name="Yun M.H."/>
        </authorList>
    </citation>
    <scope>NUCLEOTIDE SEQUENCE</scope>
    <source>
        <strain evidence="1">20211129_DDA</strain>
        <tissue evidence="1">Liver</tissue>
    </source>
</reference>
<evidence type="ECO:0000313" key="2">
    <source>
        <dbReference type="Proteomes" id="UP001066276"/>
    </source>
</evidence>
<gene>
    <name evidence="1" type="ORF">NDU88_006020</name>
</gene>
<organism evidence="1 2">
    <name type="scientific">Pleurodeles waltl</name>
    <name type="common">Iberian ribbed newt</name>
    <dbReference type="NCBI Taxonomy" id="8319"/>
    <lineage>
        <taxon>Eukaryota</taxon>
        <taxon>Metazoa</taxon>
        <taxon>Chordata</taxon>
        <taxon>Craniata</taxon>
        <taxon>Vertebrata</taxon>
        <taxon>Euteleostomi</taxon>
        <taxon>Amphibia</taxon>
        <taxon>Batrachia</taxon>
        <taxon>Caudata</taxon>
        <taxon>Salamandroidea</taxon>
        <taxon>Salamandridae</taxon>
        <taxon>Pleurodelinae</taxon>
        <taxon>Pleurodeles</taxon>
    </lineage>
</organism>
<protein>
    <submittedName>
        <fullName evidence="1">Uncharacterized protein</fullName>
    </submittedName>
</protein>
<dbReference type="EMBL" id="JANPWB010000010">
    <property type="protein sequence ID" value="KAJ1139653.1"/>
    <property type="molecule type" value="Genomic_DNA"/>
</dbReference>
<name>A0AAV7QMF6_PLEWA</name>
<dbReference type="AlphaFoldDB" id="A0AAV7QMF6"/>
<keyword evidence="2" id="KW-1185">Reference proteome</keyword>
<accession>A0AAV7QMF6</accession>
<sequence>MQPLFPPEDSAARTESEADARKYFVLAHARLRFQQCHVPAAEKKKLCVCRSASDHVLLAVGRFTRTR</sequence>
<evidence type="ECO:0000313" key="1">
    <source>
        <dbReference type="EMBL" id="KAJ1139653.1"/>
    </source>
</evidence>